<sequence>MSTLSTLQTTFRRQLVPLQTVHRTEEVEALYHEDKSKGATEESPTDKYDPWDPPLPPPHPSIKALTSRHQFNMQYLRQIGSFLAKVRGTNIIVPDRTSQTTLRKFSEIHDRLVAVLKKDSVLCFQRFFVKYLGHMVCGYVITPQTLNLIVATNALQCAKFVLERKAPKLHGLRANPNYITGYGFFPLHQAAESFYADMVELLLHYGALANLRTSGDRIIEGLLPLHVAIENTCQHKYLEDNLLADQSYMKGNAKYIYKLIYLLCLPEMKIFLDTIRLLATHTDKVVDELCDYIKHGKLVPAAILLLAAQKHVRNLNGFDTIMDLIDDSKFSLGREECGLESNRNSKAKKLKERKAHFDNALVLVKIILKAGEALDAYIQTHSKVSHEEVLGEVSAILQNYDVCPSGKRICIEDLDCCPYACPVPDGVLHKHGETSSMKAGETRSSTLEVKAKKAVIKEPRKGQNLWYERDQFLPIWRSVLTCRFIVKMFPSYAPDEDPPYNQHGGTRKKSNGQRLSEVRLGLLCSLESKPWKLASDPKIASAYQSRRPFGTAALTVLKMLKRAR</sequence>
<dbReference type="Proteomes" id="UP001732700">
    <property type="component" value="Chromosome 1D"/>
</dbReference>
<protein>
    <submittedName>
        <fullName evidence="1">Uncharacterized protein</fullName>
    </submittedName>
</protein>
<dbReference type="EnsemblPlants" id="AVESA.00010b.r2.1DG0145330.1">
    <property type="protein sequence ID" value="AVESA.00010b.r2.1DG0145330.1.CDS"/>
    <property type="gene ID" value="AVESA.00010b.r2.1DG0145330"/>
</dbReference>
<name>A0ACD5TY45_AVESA</name>
<reference evidence="1" key="2">
    <citation type="submission" date="2025-09" db="UniProtKB">
        <authorList>
            <consortium name="EnsemblPlants"/>
        </authorList>
    </citation>
    <scope>IDENTIFICATION</scope>
</reference>
<proteinExistence type="predicted"/>
<evidence type="ECO:0000313" key="1">
    <source>
        <dbReference type="EnsemblPlants" id="AVESA.00010b.r2.1DG0145330.1.CDS"/>
    </source>
</evidence>
<evidence type="ECO:0000313" key="2">
    <source>
        <dbReference type="Proteomes" id="UP001732700"/>
    </source>
</evidence>
<organism evidence="1 2">
    <name type="scientific">Avena sativa</name>
    <name type="common">Oat</name>
    <dbReference type="NCBI Taxonomy" id="4498"/>
    <lineage>
        <taxon>Eukaryota</taxon>
        <taxon>Viridiplantae</taxon>
        <taxon>Streptophyta</taxon>
        <taxon>Embryophyta</taxon>
        <taxon>Tracheophyta</taxon>
        <taxon>Spermatophyta</taxon>
        <taxon>Magnoliopsida</taxon>
        <taxon>Liliopsida</taxon>
        <taxon>Poales</taxon>
        <taxon>Poaceae</taxon>
        <taxon>BOP clade</taxon>
        <taxon>Pooideae</taxon>
        <taxon>Poodae</taxon>
        <taxon>Poeae</taxon>
        <taxon>Poeae Chloroplast Group 1 (Aveneae type)</taxon>
        <taxon>Aveninae</taxon>
        <taxon>Avena</taxon>
    </lineage>
</organism>
<accession>A0ACD5TY45</accession>
<reference evidence="1" key="1">
    <citation type="submission" date="2021-05" db="EMBL/GenBank/DDBJ databases">
        <authorList>
            <person name="Scholz U."/>
            <person name="Mascher M."/>
            <person name="Fiebig A."/>
        </authorList>
    </citation>
    <scope>NUCLEOTIDE SEQUENCE [LARGE SCALE GENOMIC DNA]</scope>
</reference>
<keyword evidence="2" id="KW-1185">Reference proteome</keyword>